<name>A0A2V1E8Y2_9PLEO</name>
<feature type="compositionally biased region" description="Acidic residues" evidence="1">
    <location>
        <begin position="820"/>
        <end position="832"/>
    </location>
</feature>
<evidence type="ECO:0000313" key="4">
    <source>
        <dbReference type="Proteomes" id="UP000244855"/>
    </source>
</evidence>
<dbReference type="InterPro" id="IPR000795">
    <property type="entry name" value="T_Tr_GTP-bd_dom"/>
</dbReference>
<feature type="non-terminal residue" evidence="3">
    <location>
        <position position="1"/>
    </location>
</feature>
<accession>A0A2V1E8Y2</accession>
<evidence type="ECO:0000259" key="2">
    <source>
        <dbReference type="Pfam" id="PF00009"/>
    </source>
</evidence>
<feature type="region of interest" description="Disordered" evidence="1">
    <location>
        <begin position="1"/>
        <end position="62"/>
    </location>
</feature>
<dbReference type="GO" id="GO:0003746">
    <property type="term" value="F:translation elongation factor activity"/>
    <property type="evidence" value="ECO:0007669"/>
    <property type="project" value="TreeGrafter"/>
</dbReference>
<feature type="compositionally biased region" description="Low complexity" evidence="1">
    <location>
        <begin position="657"/>
        <end position="668"/>
    </location>
</feature>
<gene>
    <name evidence="3" type="ORF">DM02DRAFT_513642</name>
</gene>
<feature type="region of interest" description="Disordered" evidence="1">
    <location>
        <begin position="802"/>
        <end position="832"/>
    </location>
</feature>
<keyword evidence="4" id="KW-1185">Reference proteome</keyword>
<dbReference type="PANTHER" id="PTHR43721">
    <property type="entry name" value="ELONGATION FACTOR TU-RELATED"/>
    <property type="match status" value="1"/>
</dbReference>
<organism evidence="3 4">
    <name type="scientific">Periconia macrospinosa</name>
    <dbReference type="NCBI Taxonomy" id="97972"/>
    <lineage>
        <taxon>Eukaryota</taxon>
        <taxon>Fungi</taxon>
        <taxon>Dikarya</taxon>
        <taxon>Ascomycota</taxon>
        <taxon>Pezizomycotina</taxon>
        <taxon>Dothideomycetes</taxon>
        <taxon>Pleosporomycetidae</taxon>
        <taxon>Pleosporales</taxon>
        <taxon>Massarineae</taxon>
        <taxon>Periconiaceae</taxon>
        <taxon>Periconia</taxon>
    </lineage>
</organism>
<dbReference type="GO" id="GO:0003924">
    <property type="term" value="F:GTPase activity"/>
    <property type="evidence" value="ECO:0007669"/>
    <property type="project" value="InterPro"/>
</dbReference>
<dbReference type="OrthoDB" id="5342685at2759"/>
<dbReference type="Gene3D" id="3.40.50.300">
    <property type="entry name" value="P-loop containing nucleotide triphosphate hydrolases"/>
    <property type="match status" value="1"/>
</dbReference>
<dbReference type="SUPFAM" id="SSF52540">
    <property type="entry name" value="P-loop containing nucleoside triphosphate hydrolases"/>
    <property type="match status" value="1"/>
</dbReference>
<protein>
    <recommendedName>
        <fullName evidence="2">Tr-type G domain-containing protein</fullName>
    </recommendedName>
</protein>
<dbReference type="STRING" id="97972.A0A2V1E8Y2"/>
<dbReference type="InterPro" id="IPR027417">
    <property type="entry name" value="P-loop_NTPase"/>
</dbReference>
<feature type="domain" description="Tr-type G" evidence="2">
    <location>
        <begin position="318"/>
        <end position="584"/>
    </location>
</feature>
<dbReference type="Pfam" id="PF00009">
    <property type="entry name" value="GTP_EFTU"/>
    <property type="match status" value="1"/>
</dbReference>
<dbReference type="AlphaFoldDB" id="A0A2V1E8Y2"/>
<dbReference type="PANTHER" id="PTHR43721:SF30">
    <property type="entry name" value="TR-TYPE G DOMAIN-CONTAINING PROTEIN"/>
    <property type="match status" value="1"/>
</dbReference>
<evidence type="ECO:0000256" key="1">
    <source>
        <dbReference type="SAM" id="MobiDB-lite"/>
    </source>
</evidence>
<reference evidence="3 4" key="1">
    <citation type="journal article" date="2018" name="Sci. Rep.">
        <title>Comparative genomics provides insights into the lifestyle and reveals functional heterogeneity of dark septate endophytic fungi.</title>
        <authorList>
            <person name="Knapp D.G."/>
            <person name="Nemeth J.B."/>
            <person name="Barry K."/>
            <person name="Hainaut M."/>
            <person name="Henrissat B."/>
            <person name="Johnson J."/>
            <person name="Kuo A."/>
            <person name="Lim J.H.P."/>
            <person name="Lipzen A."/>
            <person name="Nolan M."/>
            <person name="Ohm R.A."/>
            <person name="Tamas L."/>
            <person name="Grigoriev I.V."/>
            <person name="Spatafora J.W."/>
            <person name="Nagy L.G."/>
            <person name="Kovacs G.M."/>
        </authorList>
    </citation>
    <scope>NUCLEOTIDE SEQUENCE [LARGE SCALE GENOMIC DNA]</scope>
    <source>
        <strain evidence="3 4">DSE2036</strain>
    </source>
</reference>
<feature type="compositionally biased region" description="Polar residues" evidence="1">
    <location>
        <begin position="802"/>
        <end position="816"/>
    </location>
</feature>
<dbReference type="InterPro" id="IPR050055">
    <property type="entry name" value="EF-Tu_GTPase"/>
</dbReference>
<proteinExistence type="predicted"/>
<feature type="region of interest" description="Disordered" evidence="1">
    <location>
        <begin position="646"/>
        <end position="677"/>
    </location>
</feature>
<dbReference type="EMBL" id="KZ805306">
    <property type="protein sequence ID" value="PVI06997.1"/>
    <property type="molecule type" value="Genomic_DNA"/>
</dbReference>
<sequence length="908" mass="97242">DMAGVFTFDPDPPRVSSPWAAVTPSPGGSSQDTIPHHHVSSQSYTGANPTGEGSGGSTLPPVDYTTLTRIEAEPQEGPVEYKLHLLLRKRRSFTYSSTSRHVSGSLRRSDISATIPVGRSVSNPNLLGATLPPLSATQSRYHRLEQLTTQMLWRLQQSSPHHTSSSNEGVILHFPDESQLAGPVVPERLYPGLEESKGALYEIGVADDGELVGLADDEMEESLNNLRAMAASLGCRVEVRRMFAVGECEWIEHSGTPQPRVRKSELLVAEAFIRPEQHFDRRYKSPSSAALMNAAGRASLSNAVSTEIEKNTVQLRVSLTGATMSGKSSLLGTLSTGTLDNGRGKSRLNLLKHRHEIESGGLTSSITQELIGYRDVLDEEGVRLSTKVINYADASSWLDIHASAGSATEGRMVFLTDSAGHPRFRRTTVRGLVGWDPHYTLLCIPADNSENSSGKVGASPSTKEILGVGVGDLDLSHEHLQLCLALELPLLLIVTKYDLATRAGLRDVVSNIRNALNEAGRKTSIIVDPSTSISEAELSEIPCADILQASQAIEAFKTSPTSIVPIILTSSVKGTGLTKLHAFLRELPVPPTPGVPQGSPSTVFHVEDLYSKKPARSTRTDEPTIIGGHLRYGTVRVGDELLLGPYPTDIATDDSDSGSGRRSIRNSSVPISRSYPGALHKRLATSNSHGQLSSTSRLASASEWRRVCVTSIRNLRQPVHTLDAGQVGTLGIMSVDNQMPISSPSIHRIRKGMVLANGEPKASRVLSVRFVGRNVRDASALTIGSAVVIYTASVRASSKVISISQEGHHPTTSRNQNGDGNDEEGFGFGLDLDDDNGDESLDHVGDDAAAIVTFQFIASKEFVETNAKVLIMPGGGPGLTGSTERGEKGVAGLEGFVGRVIGDEPHES</sequence>
<dbReference type="Proteomes" id="UP000244855">
    <property type="component" value="Unassembled WGS sequence"/>
</dbReference>
<evidence type="ECO:0000313" key="3">
    <source>
        <dbReference type="EMBL" id="PVI06997.1"/>
    </source>
</evidence>
<dbReference type="GO" id="GO:0005525">
    <property type="term" value="F:GTP binding"/>
    <property type="evidence" value="ECO:0007669"/>
    <property type="project" value="InterPro"/>
</dbReference>